<evidence type="ECO:0000313" key="2">
    <source>
        <dbReference type="Proteomes" id="UP000215335"/>
    </source>
</evidence>
<sequence>MSVDHSSSDLGAFANKCALKIDYLELITRPGALLLMFNKNLSPVSSEMSIDRLSNAFVAFAEEIEISFFRTLL</sequence>
<protein>
    <submittedName>
        <fullName evidence="1">Uncharacterized protein</fullName>
    </submittedName>
</protein>
<keyword evidence="2" id="KW-1185">Reference proteome</keyword>
<dbReference type="EMBL" id="NNAY01004509">
    <property type="protein sequence ID" value="OXU17802.1"/>
    <property type="molecule type" value="Genomic_DNA"/>
</dbReference>
<dbReference type="Proteomes" id="UP000215335">
    <property type="component" value="Unassembled WGS sequence"/>
</dbReference>
<gene>
    <name evidence="1" type="ORF">TSAR_000595</name>
</gene>
<organism evidence="1 2">
    <name type="scientific">Trichomalopsis sarcophagae</name>
    <dbReference type="NCBI Taxonomy" id="543379"/>
    <lineage>
        <taxon>Eukaryota</taxon>
        <taxon>Metazoa</taxon>
        <taxon>Ecdysozoa</taxon>
        <taxon>Arthropoda</taxon>
        <taxon>Hexapoda</taxon>
        <taxon>Insecta</taxon>
        <taxon>Pterygota</taxon>
        <taxon>Neoptera</taxon>
        <taxon>Endopterygota</taxon>
        <taxon>Hymenoptera</taxon>
        <taxon>Apocrita</taxon>
        <taxon>Proctotrupomorpha</taxon>
        <taxon>Chalcidoidea</taxon>
        <taxon>Pteromalidae</taxon>
        <taxon>Pteromalinae</taxon>
        <taxon>Trichomalopsis</taxon>
    </lineage>
</organism>
<reference evidence="1 2" key="1">
    <citation type="journal article" date="2017" name="Curr. Biol.">
        <title>The Evolution of Venom by Co-option of Single-Copy Genes.</title>
        <authorList>
            <person name="Martinson E.O."/>
            <person name="Mrinalini"/>
            <person name="Kelkar Y.D."/>
            <person name="Chang C.H."/>
            <person name="Werren J.H."/>
        </authorList>
    </citation>
    <scope>NUCLEOTIDE SEQUENCE [LARGE SCALE GENOMIC DNA]</scope>
    <source>
        <strain evidence="1 2">Alberta</strain>
        <tissue evidence="1">Whole body</tissue>
    </source>
</reference>
<comment type="caution">
    <text evidence="1">The sequence shown here is derived from an EMBL/GenBank/DDBJ whole genome shotgun (WGS) entry which is preliminary data.</text>
</comment>
<evidence type="ECO:0000313" key="1">
    <source>
        <dbReference type="EMBL" id="OXU17802.1"/>
    </source>
</evidence>
<name>A0A232EHK4_9HYME</name>
<proteinExistence type="predicted"/>
<dbReference type="AlphaFoldDB" id="A0A232EHK4"/>
<accession>A0A232EHK4</accession>